<name>B4VJB6_9CYAN</name>
<evidence type="ECO:0000256" key="2">
    <source>
        <dbReference type="SAM" id="Phobius"/>
    </source>
</evidence>
<dbReference type="STRING" id="118168.MC7420_7835"/>
<reference evidence="3 4" key="1">
    <citation type="submission" date="2008-07" db="EMBL/GenBank/DDBJ databases">
        <authorList>
            <person name="Tandeau de Marsac N."/>
            <person name="Ferriera S."/>
            <person name="Johnson J."/>
            <person name="Kravitz S."/>
            <person name="Beeson K."/>
            <person name="Sutton G."/>
            <person name="Rogers Y.-H."/>
            <person name="Friedman R."/>
            <person name="Frazier M."/>
            <person name="Venter J.C."/>
        </authorList>
    </citation>
    <scope>NUCLEOTIDE SEQUENCE [LARGE SCALE GENOMIC DNA]</scope>
    <source>
        <strain evidence="3 4">PCC 7420</strain>
    </source>
</reference>
<keyword evidence="2" id="KW-0812">Transmembrane</keyword>
<dbReference type="eggNOG" id="ENOG5032YP8">
    <property type="taxonomic scope" value="Bacteria"/>
</dbReference>
<proteinExistence type="predicted"/>
<keyword evidence="4" id="KW-1185">Reference proteome</keyword>
<evidence type="ECO:0000256" key="1">
    <source>
        <dbReference type="SAM" id="MobiDB-lite"/>
    </source>
</evidence>
<keyword evidence="2" id="KW-1133">Transmembrane helix</keyword>
<sequence>MQHKQADDFYLIPNLSSRQTINTEQPSNYPFSTNSPKGNPSSFEENGGLLLMPLSFMVMAWVVLILVRSNVLKSFRNRLTPIKGLHQVPCLNCKYFKNDPYLKCAVNPCTVLTEEAANCSDYSSKDSQ</sequence>
<keyword evidence="2" id="KW-0472">Membrane</keyword>
<protein>
    <submittedName>
        <fullName evidence="3">Uncharacterized protein</fullName>
    </submittedName>
</protein>
<feature type="region of interest" description="Disordered" evidence="1">
    <location>
        <begin position="21"/>
        <end position="42"/>
    </location>
</feature>
<dbReference type="AlphaFoldDB" id="B4VJB6"/>
<dbReference type="EMBL" id="DS989842">
    <property type="protein sequence ID" value="EDX78097.1"/>
    <property type="molecule type" value="Genomic_DNA"/>
</dbReference>
<dbReference type="Proteomes" id="UP000003835">
    <property type="component" value="Unassembled WGS sequence"/>
</dbReference>
<feature type="transmembrane region" description="Helical" evidence="2">
    <location>
        <begin position="49"/>
        <end position="67"/>
    </location>
</feature>
<accession>B4VJB6</accession>
<dbReference type="HOGENOM" id="CLU_158597_0_0_3"/>
<organism evidence="3 4">
    <name type="scientific">Coleofasciculus chthonoplastes PCC 7420</name>
    <dbReference type="NCBI Taxonomy" id="118168"/>
    <lineage>
        <taxon>Bacteria</taxon>
        <taxon>Bacillati</taxon>
        <taxon>Cyanobacteriota</taxon>
        <taxon>Cyanophyceae</taxon>
        <taxon>Coleofasciculales</taxon>
        <taxon>Coleofasciculaceae</taxon>
        <taxon>Coleofasciculus</taxon>
    </lineage>
</organism>
<dbReference type="RefSeq" id="WP_006098533.1">
    <property type="nucleotide sequence ID" value="NZ_DS989842.1"/>
</dbReference>
<evidence type="ECO:0000313" key="4">
    <source>
        <dbReference type="Proteomes" id="UP000003835"/>
    </source>
</evidence>
<evidence type="ECO:0000313" key="3">
    <source>
        <dbReference type="EMBL" id="EDX78097.1"/>
    </source>
</evidence>
<gene>
    <name evidence="3" type="ORF">MC7420_7835</name>
</gene>